<feature type="transmembrane region" description="Helical" evidence="1">
    <location>
        <begin position="71"/>
        <end position="104"/>
    </location>
</feature>
<dbReference type="Proteomes" id="UP000823201">
    <property type="component" value="Unassembled WGS sequence"/>
</dbReference>
<feature type="transmembrane region" description="Helical" evidence="1">
    <location>
        <begin position="30"/>
        <end position="51"/>
    </location>
</feature>
<gene>
    <name evidence="2" type="ORF">JOC27_002172</name>
</gene>
<keyword evidence="3" id="KW-1185">Reference proteome</keyword>
<name>A0ABS2QBC9_9BACL</name>
<protein>
    <submittedName>
        <fullName evidence="2">UPF0716 protein FxsA</fullName>
    </submittedName>
</protein>
<dbReference type="PANTHER" id="PTHR35335:SF1">
    <property type="entry name" value="UPF0716 PROTEIN FXSA"/>
    <property type="match status" value="1"/>
</dbReference>
<accession>A0ABS2QBC9</accession>
<comment type="caution">
    <text evidence="2">The sequence shown here is derived from an EMBL/GenBank/DDBJ whole genome shotgun (WGS) entry which is preliminary data.</text>
</comment>
<evidence type="ECO:0000313" key="2">
    <source>
        <dbReference type="EMBL" id="MBM7658710.1"/>
    </source>
</evidence>
<evidence type="ECO:0000313" key="3">
    <source>
        <dbReference type="Proteomes" id="UP000823201"/>
    </source>
</evidence>
<keyword evidence="1" id="KW-0472">Membrane</keyword>
<keyword evidence="1" id="KW-0812">Transmembrane</keyword>
<evidence type="ECO:0000256" key="1">
    <source>
        <dbReference type="SAM" id="Phobius"/>
    </source>
</evidence>
<dbReference type="InterPro" id="IPR007313">
    <property type="entry name" value="FxsA"/>
</dbReference>
<reference evidence="2 3" key="1">
    <citation type="submission" date="2021-01" db="EMBL/GenBank/DDBJ databases">
        <title>Genomic Encyclopedia of Type Strains, Phase IV (KMG-IV): sequencing the most valuable type-strain genomes for metagenomic binning, comparative biology and taxonomic classification.</title>
        <authorList>
            <person name="Goeker M."/>
        </authorList>
    </citation>
    <scope>NUCLEOTIDE SEQUENCE [LARGE SCALE GENOMIC DNA]</scope>
    <source>
        <strain evidence="2 3">DSM 100968</strain>
    </source>
</reference>
<dbReference type="EMBL" id="JAFBEV010000022">
    <property type="protein sequence ID" value="MBM7658710.1"/>
    <property type="molecule type" value="Genomic_DNA"/>
</dbReference>
<organism evidence="2 3">
    <name type="scientific">Sporolactobacillus spathodeae</name>
    <dbReference type="NCBI Taxonomy" id="1465502"/>
    <lineage>
        <taxon>Bacteria</taxon>
        <taxon>Bacillati</taxon>
        <taxon>Bacillota</taxon>
        <taxon>Bacilli</taxon>
        <taxon>Bacillales</taxon>
        <taxon>Sporolactobacillaceae</taxon>
        <taxon>Sporolactobacillus</taxon>
    </lineage>
</organism>
<dbReference type="NCBIfam" id="NF008528">
    <property type="entry name" value="PRK11463.1-2"/>
    <property type="match status" value="1"/>
</dbReference>
<keyword evidence="1" id="KW-1133">Transmembrane helix</keyword>
<feature type="transmembrane region" description="Helical" evidence="1">
    <location>
        <begin position="6"/>
        <end position="23"/>
    </location>
</feature>
<dbReference type="PANTHER" id="PTHR35335">
    <property type="entry name" value="UPF0716 PROTEIN FXSA"/>
    <property type="match status" value="1"/>
</dbReference>
<sequence length="133" mass="15501">MLRKIILILLSFFLIEIAGLYFVSHLIGAAYTVLLLVIDVLIGLFLIWHQGFSVVRHVRKQLRIRHLPGEALLNGICLLFAGILLIVPGFLSDIASILLLLPYFRHRLIRKIKFWLKDWFNRNKFSFIAYRKG</sequence>
<dbReference type="RefSeq" id="WP_205007268.1">
    <property type="nucleotide sequence ID" value="NZ_CBCRXA010000007.1"/>
</dbReference>
<dbReference type="Pfam" id="PF04186">
    <property type="entry name" value="FxsA"/>
    <property type="match status" value="1"/>
</dbReference>
<proteinExistence type="predicted"/>